<organism evidence="2 3">
    <name type="scientific">Acromyrmex insinuator</name>
    <dbReference type="NCBI Taxonomy" id="230686"/>
    <lineage>
        <taxon>Eukaryota</taxon>
        <taxon>Metazoa</taxon>
        <taxon>Ecdysozoa</taxon>
        <taxon>Arthropoda</taxon>
        <taxon>Hexapoda</taxon>
        <taxon>Insecta</taxon>
        <taxon>Pterygota</taxon>
        <taxon>Neoptera</taxon>
        <taxon>Endopterygota</taxon>
        <taxon>Hymenoptera</taxon>
        <taxon>Apocrita</taxon>
        <taxon>Aculeata</taxon>
        <taxon>Formicoidea</taxon>
        <taxon>Formicidae</taxon>
        <taxon>Myrmicinae</taxon>
        <taxon>Acromyrmex</taxon>
    </lineage>
</organism>
<accession>A0A836EGI0</accession>
<dbReference type="AlphaFoldDB" id="A0A836EGI0"/>
<dbReference type="GO" id="GO:0005737">
    <property type="term" value="C:cytoplasm"/>
    <property type="evidence" value="ECO:0007669"/>
    <property type="project" value="TreeGrafter"/>
</dbReference>
<feature type="compositionally biased region" description="Basic and acidic residues" evidence="1">
    <location>
        <begin position="408"/>
        <end position="426"/>
    </location>
</feature>
<feature type="compositionally biased region" description="Low complexity" evidence="1">
    <location>
        <begin position="608"/>
        <end position="618"/>
    </location>
</feature>
<sequence>MARLVNVWRDDEPVKLASKQMPLIVDENLTMIMDITGLGAICDNPLINGKQLDEFTKKFALLTVEEIKTSFAVTCKKIVEILSAAEPCVGCRRSVERLFTDLMKSGHPALDPLVITPDGVLSIKDDILKSPQQLCTLLHGHRYANDHKNLSSNTFRRVIYIYYLRLCSTRLNNLMERQQRNRKSQRCVLHTLEIQRLPPIWNSWREVWDCMELPCRQELTLIETDTLDEALDTYLRKHRFCAECRNKVLLASSLLTREPEPIKEKGYVAVLYSGIKRCYRDHHVHLPPITEYMTTLLGRAQPWALMGRERHAKTLEIAQEEVLTCLGICIADRLHKIHRRMKEEETVCKVLAAVAVDALSRNFQSAIEKKQGISQLELFYKQVAKEELAKQHKREKLRLKRKKKKGRRNEIDEKENSRDCSNERSQSDSPCTCVESKPTTQNINRHKLQVLDPKNKGPPTCKCPDCLKKPKTHSISQSQSKTELAFPVKKGSQKVKKNTSETKKNLNISQSKQNSTPCKQLSQEDSSDVCESCKEGEKIDENQWRYDNNCKDSMTNELVDAWITEPNENKYTTWMVMKKRFEMSERKNHTSSEQSSQDCGYSSEHNISSSSLPSTPEGSEVACNDEWCDHEGTCHDKFNHSNSSISLLQKKGPTLTQMLKDSCFSDDDEKESYIPVEEVLEFKSRECQVTEKRQELRQILRERFAILCSHQKPLSILH</sequence>
<feature type="compositionally biased region" description="Basic residues" evidence="1">
    <location>
        <begin position="391"/>
        <end position="407"/>
    </location>
</feature>
<evidence type="ECO:0000256" key="1">
    <source>
        <dbReference type="SAM" id="MobiDB-lite"/>
    </source>
</evidence>
<name>A0A836EGI0_9HYME</name>
<comment type="caution">
    <text evidence="2">The sequence shown here is derived from an EMBL/GenBank/DDBJ whole genome shotgun (WGS) entry which is preliminary data.</text>
</comment>
<dbReference type="Proteomes" id="UP000667349">
    <property type="component" value="Unassembled WGS sequence"/>
</dbReference>
<feature type="region of interest" description="Disordered" evidence="1">
    <location>
        <begin position="471"/>
        <end position="522"/>
    </location>
</feature>
<dbReference type="GO" id="GO:0005634">
    <property type="term" value="C:nucleus"/>
    <property type="evidence" value="ECO:0007669"/>
    <property type="project" value="TreeGrafter"/>
</dbReference>
<feature type="compositionally biased region" description="Polar residues" evidence="1">
    <location>
        <begin position="473"/>
        <end position="482"/>
    </location>
</feature>
<gene>
    <name evidence="2" type="ORF">G6Z75_0010489</name>
</gene>
<feature type="compositionally biased region" description="Polar residues" evidence="1">
    <location>
        <begin position="505"/>
        <end position="522"/>
    </location>
</feature>
<dbReference type="PANTHER" id="PTHR13601:SF2">
    <property type="entry name" value="GAMETOGENETIN-BINDING PROTEIN 2"/>
    <property type="match status" value="1"/>
</dbReference>
<dbReference type="PANTHER" id="PTHR13601">
    <property type="entry name" value="GAMETOGENETIN-BINDING PROTEIN 2"/>
    <property type="match status" value="1"/>
</dbReference>
<keyword evidence="3" id="KW-1185">Reference proteome</keyword>
<feature type="non-terminal residue" evidence="2">
    <location>
        <position position="718"/>
    </location>
</feature>
<protein>
    <submittedName>
        <fullName evidence="2">GGNB2 protein</fullName>
    </submittedName>
</protein>
<dbReference type="InterPro" id="IPR026073">
    <property type="entry name" value="GGNBP2"/>
</dbReference>
<feature type="region of interest" description="Disordered" evidence="1">
    <location>
        <begin position="390"/>
        <end position="438"/>
    </location>
</feature>
<proteinExistence type="predicted"/>
<evidence type="ECO:0000313" key="3">
    <source>
        <dbReference type="Proteomes" id="UP000667349"/>
    </source>
</evidence>
<dbReference type="EMBL" id="JAANHZ010000333">
    <property type="protein sequence ID" value="KAG5312210.1"/>
    <property type="molecule type" value="Genomic_DNA"/>
</dbReference>
<feature type="compositionally biased region" description="Polar residues" evidence="1">
    <location>
        <begin position="591"/>
        <end position="607"/>
    </location>
</feature>
<feature type="region of interest" description="Disordered" evidence="1">
    <location>
        <begin position="585"/>
        <end position="618"/>
    </location>
</feature>
<reference evidence="2" key="1">
    <citation type="submission" date="2020-02" db="EMBL/GenBank/DDBJ databases">
        <title>Relaxed selection underlies rapid genomic changes in the transitions from sociality to social parasitism in ants.</title>
        <authorList>
            <person name="Bi X."/>
        </authorList>
    </citation>
    <scope>NUCLEOTIDE SEQUENCE</scope>
    <source>
        <strain evidence="2">BGI-DK2013a</strain>
        <tissue evidence="2">Whole body</tissue>
    </source>
</reference>
<evidence type="ECO:0000313" key="2">
    <source>
        <dbReference type="EMBL" id="KAG5312210.1"/>
    </source>
</evidence>
<feature type="non-terminal residue" evidence="2">
    <location>
        <position position="1"/>
    </location>
</feature>